<feature type="transmembrane region" description="Helical" evidence="1">
    <location>
        <begin position="143"/>
        <end position="166"/>
    </location>
</feature>
<keyword evidence="1" id="KW-0812">Transmembrane</keyword>
<keyword evidence="1" id="KW-0472">Membrane</keyword>
<keyword evidence="1" id="KW-1133">Transmembrane helix</keyword>
<evidence type="ECO:0000256" key="1">
    <source>
        <dbReference type="SAM" id="Phobius"/>
    </source>
</evidence>
<organism evidence="2 3">
    <name type="scientific">Romboutsia sedimentorum</name>
    <dbReference type="NCBI Taxonomy" id="1368474"/>
    <lineage>
        <taxon>Bacteria</taxon>
        <taxon>Bacillati</taxon>
        <taxon>Bacillota</taxon>
        <taxon>Clostridia</taxon>
        <taxon>Peptostreptococcales</taxon>
        <taxon>Peptostreptococcaceae</taxon>
        <taxon>Romboutsia</taxon>
    </lineage>
</organism>
<feature type="transmembrane region" description="Helical" evidence="1">
    <location>
        <begin position="78"/>
        <end position="96"/>
    </location>
</feature>
<accession>A0ABT7E9Z2</accession>
<keyword evidence="3" id="KW-1185">Reference proteome</keyword>
<evidence type="ECO:0000313" key="3">
    <source>
        <dbReference type="Proteomes" id="UP001301012"/>
    </source>
</evidence>
<dbReference type="EMBL" id="JASKYM010000003">
    <property type="protein sequence ID" value="MDK2563739.1"/>
    <property type="molecule type" value="Genomic_DNA"/>
</dbReference>
<proteinExistence type="predicted"/>
<dbReference type="Pfam" id="PF17099">
    <property type="entry name" value="TrpP"/>
    <property type="match status" value="1"/>
</dbReference>
<reference evidence="2 3" key="1">
    <citation type="submission" date="2023-05" db="EMBL/GenBank/DDBJ databases">
        <title>Rombocin, a short stable natural nisin variant, displays selective antimicrobial activity against Listeria monocytogenes and employs dual mode of action to kill target bacterial strains.</title>
        <authorList>
            <person name="Wambui J."/>
            <person name="Stephan R."/>
            <person name="Kuipers O.P."/>
        </authorList>
    </citation>
    <scope>NUCLEOTIDE SEQUENCE [LARGE SCALE GENOMIC DNA]</scope>
    <source>
        <strain evidence="2 3">RC002</strain>
    </source>
</reference>
<gene>
    <name evidence="2" type="ORF">QOZ84_09275</name>
</gene>
<evidence type="ECO:0000313" key="2">
    <source>
        <dbReference type="EMBL" id="MDK2563739.1"/>
    </source>
</evidence>
<dbReference type="InterPro" id="IPR031360">
    <property type="entry name" value="TrpP"/>
</dbReference>
<dbReference type="Proteomes" id="UP001301012">
    <property type="component" value="Unassembled WGS sequence"/>
</dbReference>
<protein>
    <submittedName>
        <fullName evidence="2">Tryptophan transporter</fullName>
    </submittedName>
</protein>
<feature type="transmembrane region" description="Helical" evidence="1">
    <location>
        <begin position="116"/>
        <end position="137"/>
    </location>
</feature>
<dbReference type="RefSeq" id="WP_284132676.1">
    <property type="nucleotide sequence ID" value="NZ_JASKYM010000003.1"/>
</dbReference>
<sequence length="181" mass="19633">MNTKKLTMNSILLAIGALLHQITPTLGLPMQPDFALAMLFVIMVLNKKDYKTAIVAALITGIFTAMTTKFPGGQFPNIIDKIVTANCIYVLIFIICKIKSFNKLSESKQNSIIASIILPIGTFISGIIFLISAQAIVGLPASFITLFLTVVAPSIIINLVAGTFLYKTVNLSIKRSSPSRR</sequence>
<comment type="caution">
    <text evidence="2">The sequence shown here is derived from an EMBL/GenBank/DDBJ whole genome shotgun (WGS) entry which is preliminary data.</text>
</comment>
<name>A0ABT7E9Z2_9FIRM</name>